<protein>
    <submittedName>
        <fullName evidence="3">Glycosyltransferase family 4 protein</fullName>
    </submittedName>
</protein>
<dbReference type="Pfam" id="PF00534">
    <property type="entry name" value="Glycos_transf_1"/>
    <property type="match status" value="1"/>
</dbReference>
<dbReference type="AlphaFoldDB" id="A0A9X1JL21"/>
<dbReference type="InterPro" id="IPR050194">
    <property type="entry name" value="Glycosyltransferase_grp1"/>
</dbReference>
<evidence type="ECO:0000259" key="1">
    <source>
        <dbReference type="Pfam" id="PF00534"/>
    </source>
</evidence>
<accession>A0A9X1JL21</accession>
<dbReference type="PANTHER" id="PTHR45947">
    <property type="entry name" value="SULFOQUINOVOSYL TRANSFERASE SQD2"/>
    <property type="match status" value="1"/>
</dbReference>
<dbReference type="EMBL" id="JAGSPC010000001">
    <property type="protein sequence ID" value="MBV7259571.1"/>
    <property type="molecule type" value="Genomic_DNA"/>
</dbReference>
<dbReference type="CDD" id="cd03801">
    <property type="entry name" value="GT4_PimA-like"/>
    <property type="match status" value="1"/>
</dbReference>
<gene>
    <name evidence="3" type="ORF">KCG46_08290</name>
</gene>
<proteinExistence type="predicted"/>
<dbReference type="Proteomes" id="UP001138681">
    <property type="component" value="Unassembled WGS sequence"/>
</dbReference>
<comment type="caution">
    <text evidence="3">The sequence shown here is derived from an EMBL/GenBank/DDBJ whole genome shotgun (WGS) entry which is preliminary data.</text>
</comment>
<reference evidence="3" key="1">
    <citation type="submission" date="2021-04" db="EMBL/GenBank/DDBJ databases">
        <authorList>
            <person name="Pira H."/>
            <person name="Risdian C."/>
            <person name="Wink J."/>
        </authorList>
    </citation>
    <scope>NUCLEOTIDE SEQUENCE</scope>
    <source>
        <strain evidence="3">WH158</strain>
    </source>
</reference>
<dbReference type="GO" id="GO:0016757">
    <property type="term" value="F:glycosyltransferase activity"/>
    <property type="evidence" value="ECO:0007669"/>
    <property type="project" value="InterPro"/>
</dbReference>
<keyword evidence="4" id="KW-1185">Reference proteome</keyword>
<feature type="domain" description="Glycosyltransferase subfamily 4-like N-terminal" evidence="2">
    <location>
        <begin position="17"/>
        <end position="181"/>
    </location>
</feature>
<name>A0A9X1JL21_9SPHN</name>
<dbReference type="InterPro" id="IPR028098">
    <property type="entry name" value="Glyco_trans_4-like_N"/>
</dbReference>
<evidence type="ECO:0000313" key="4">
    <source>
        <dbReference type="Proteomes" id="UP001138681"/>
    </source>
</evidence>
<evidence type="ECO:0000259" key="2">
    <source>
        <dbReference type="Pfam" id="PF13439"/>
    </source>
</evidence>
<dbReference type="RefSeq" id="WP_218404783.1">
    <property type="nucleotide sequence ID" value="NZ_JAGSPC010000001.1"/>
</dbReference>
<dbReference type="InterPro" id="IPR001296">
    <property type="entry name" value="Glyco_trans_1"/>
</dbReference>
<dbReference type="PANTHER" id="PTHR45947:SF3">
    <property type="entry name" value="SULFOQUINOVOSYL TRANSFERASE SQD2"/>
    <property type="match status" value="1"/>
</dbReference>
<feature type="domain" description="Glycosyl transferase family 1" evidence="1">
    <location>
        <begin position="195"/>
        <end position="349"/>
    </location>
</feature>
<dbReference type="Pfam" id="PF13439">
    <property type="entry name" value="Glyco_transf_4"/>
    <property type="match status" value="1"/>
</dbReference>
<evidence type="ECO:0000313" key="3">
    <source>
        <dbReference type="EMBL" id="MBV7259571.1"/>
    </source>
</evidence>
<sequence>MADTPKVLHCHSTFSAGGKEVRCAKLINAFGKEMTHHIVSAMPDQMGARSLIDRKRALVGYPDNFPSLTGRPTPGRLVGIAQALKDYDLVLTYNWGAMDVVMAHTVFAQQFNLPPLIHHEDGFNEDEAHQLKWTRNWYRRIALGRAHSLIVPSDTLEKIALDAWKQPRQRIVRIPNGIDTKAFAKKPNAKNLRLVKRDGERWIGTVAGLRAVKQLPMLVEAVSDMPENWHLVIIGEGPERDAIQEAAVQHDISHRVHLTGAIDVPSSVVGLFDIFALSSKSEQFPLSVVEAMAAGLPVAAPDVGDVKSIVAEKNRDFIAVPNDVDALATMICELVENPALRAEIGSQNRDKARDLFDVSKMVQRYRDVYSAALSGRLAAS</sequence>
<organism evidence="3 4">
    <name type="scientific">Erythrobacter crassostreae</name>
    <dbReference type="NCBI Taxonomy" id="2828328"/>
    <lineage>
        <taxon>Bacteria</taxon>
        <taxon>Pseudomonadati</taxon>
        <taxon>Pseudomonadota</taxon>
        <taxon>Alphaproteobacteria</taxon>
        <taxon>Sphingomonadales</taxon>
        <taxon>Erythrobacteraceae</taxon>
        <taxon>Erythrobacter/Porphyrobacter group</taxon>
        <taxon>Erythrobacter</taxon>
    </lineage>
</organism>